<dbReference type="EMBL" id="JAWDJX010000044">
    <property type="protein sequence ID" value="KAK3048870.1"/>
    <property type="molecule type" value="Genomic_DNA"/>
</dbReference>
<dbReference type="Pfam" id="PF12754">
    <property type="entry name" value="Get5_N"/>
    <property type="match status" value="1"/>
</dbReference>
<dbReference type="Proteomes" id="UP001271007">
    <property type="component" value="Unassembled WGS sequence"/>
</dbReference>
<dbReference type="InterPro" id="IPR029071">
    <property type="entry name" value="Ubiquitin-like_domsf"/>
</dbReference>
<gene>
    <name evidence="3" type="ORF">LTR09_009765</name>
</gene>
<dbReference type="SUPFAM" id="SSF54236">
    <property type="entry name" value="Ubiquitin-like"/>
    <property type="match status" value="1"/>
</dbReference>
<name>A0AAJ0DF04_9PEZI</name>
<evidence type="ECO:0000313" key="4">
    <source>
        <dbReference type="Proteomes" id="UP001271007"/>
    </source>
</evidence>
<evidence type="ECO:0000313" key="3">
    <source>
        <dbReference type="EMBL" id="KAK3048870.1"/>
    </source>
</evidence>
<comment type="caution">
    <text evidence="3">The sequence shown here is derived from an EMBL/GenBank/DDBJ whole genome shotgun (WGS) entry which is preliminary data.</text>
</comment>
<keyword evidence="4" id="KW-1185">Reference proteome</keyword>
<proteinExistence type="predicted"/>
<sequence length="229" mass="24408">MSEATLDKRPIKLAADHVSDPRKYPNQSPFILPRHTHPYPRRSVPGTKPTSKPLTATLKPMRGGSPITLADLDQNTTIHDIKSSYAAQSGQAIEKIKLLLNKKPAADLKTLKELGVDGDVEFSVMVMGGGGGGSNATTPAVEKTEPVMTAVPAATGGEDKMDVDPPTPAPESEKAAAEAGQKSGREGVEGILKTEEFWSDLKGFLAQRLRDEREGERVAGVFREAVGGK</sequence>
<protein>
    <recommendedName>
        <fullName evidence="2">Ubiquitin-like domain-containing protein</fullName>
    </recommendedName>
</protein>
<organism evidence="3 4">
    <name type="scientific">Extremus antarcticus</name>
    <dbReference type="NCBI Taxonomy" id="702011"/>
    <lineage>
        <taxon>Eukaryota</taxon>
        <taxon>Fungi</taxon>
        <taxon>Dikarya</taxon>
        <taxon>Ascomycota</taxon>
        <taxon>Pezizomycotina</taxon>
        <taxon>Dothideomycetes</taxon>
        <taxon>Dothideomycetidae</taxon>
        <taxon>Mycosphaerellales</taxon>
        <taxon>Extremaceae</taxon>
        <taxon>Extremus</taxon>
    </lineage>
</organism>
<accession>A0AAJ0DF04</accession>
<dbReference type="Gene3D" id="3.10.20.90">
    <property type="entry name" value="Phosphatidylinositol 3-kinase Catalytic Subunit, Chain A, domain 1"/>
    <property type="match status" value="1"/>
</dbReference>
<dbReference type="InterPro" id="IPR049256">
    <property type="entry name" value="Get5_C"/>
</dbReference>
<evidence type="ECO:0000259" key="2">
    <source>
        <dbReference type="PROSITE" id="PS50053"/>
    </source>
</evidence>
<feature type="region of interest" description="Disordered" evidence="1">
    <location>
        <begin position="154"/>
        <end position="187"/>
    </location>
</feature>
<feature type="region of interest" description="Disordered" evidence="1">
    <location>
        <begin position="1"/>
        <end position="65"/>
    </location>
</feature>
<dbReference type="CDD" id="cd17039">
    <property type="entry name" value="Ubl_ubiquitin_like"/>
    <property type="match status" value="1"/>
</dbReference>
<feature type="compositionally biased region" description="Basic and acidic residues" evidence="1">
    <location>
        <begin position="1"/>
        <end position="23"/>
    </location>
</feature>
<reference evidence="3" key="1">
    <citation type="submission" date="2023-04" db="EMBL/GenBank/DDBJ databases">
        <title>Black Yeasts Isolated from many extreme environments.</title>
        <authorList>
            <person name="Coleine C."/>
            <person name="Stajich J.E."/>
            <person name="Selbmann L."/>
        </authorList>
    </citation>
    <scope>NUCLEOTIDE SEQUENCE</scope>
    <source>
        <strain evidence="3">CCFEE 5312</strain>
    </source>
</reference>
<dbReference type="InterPro" id="IPR024737">
    <property type="entry name" value="Get5_N"/>
</dbReference>
<dbReference type="Gene3D" id="1.10.286.70">
    <property type="entry name" value="Get5 dimerization domain"/>
    <property type="match status" value="1"/>
</dbReference>
<dbReference type="InterPro" id="IPR000626">
    <property type="entry name" value="Ubiquitin-like_dom"/>
</dbReference>
<feature type="domain" description="Ubiquitin-like" evidence="2">
    <location>
        <begin position="54"/>
        <end position="131"/>
    </location>
</feature>
<dbReference type="PROSITE" id="PS50053">
    <property type="entry name" value="UBIQUITIN_2"/>
    <property type="match status" value="1"/>
</dbReference>
<evidence type="ECO:0000256" key="1">
    <source>
        <dbReference type="SAM" id="MobiDB-lite"/>
    </source>
</evidence>
<dbReference type="Pfam" id="PF17183">
    <property type="entry name" value="Get5_C"/>
    <property type="match status" value="1"/>
</dbReference>
<dbReference type="AlphaFoldDB" id="A0AAJ0DF04"/>